<reference evidence="24" key="1">
    <citation type="submission" date="2025-08" db="UniProtKB">
        <authorList>
            <consortium name="RefSeq"/>
        </authorList>
    </citation>
    <scope>IDENTIFICATION</scope>
    <source>
        <tissue evidence="24">Silk gland</tissue>
    </source>
</reference>
<evidence type="ECO:0000256" key="6">
    <source>
        <dbReference type="ARBA" id="ARBA00022692"/>
    </source>
</evidence>
<dbReference type="Gene3D" id="2.60.40.1730">
    <property type="entry name" value="tricorn interacting facor f3 domain"/>
    <property type="match status" value="2"/>
</dbReference>
<evidence type="ECO:0000256" key="5">
    <source>
        <dbReference type="ARBA" id="ARBA00022670"/>
    </source>
</evidence>
<dbReference type="InterPro" id="IPR034016">
    <property type="entry name" value="M1_APN-typ"/>
</dbReference>
<keyword evidence="6 19" id="KW-0812">Transmembrane</keyword>
<keyword evidence="7 16" id="KW-0479">Metal-binding</keyword>
<dbReference type="Gene3D" id="1.25.50.20">
    <property type="match status" value="1"/>
</dbReference>
<dbReference type="SUPFAM" id="SSF55486">
    <property type="entry name" value="Metalloproteases ('zincins'), catalytic domain"/>
    <property type="match status" value="1"/>
</dbReference>
<evidence type="ECO:0000259" key="21">
    <source>
        <dbReference type="Pfam" id="PF11838"/>
    </source>
</evidence>
<evidence type="ECO:0000259" key="22">
    <source>
        <dbReference type="Pfam" id="PF17900"/>
    </source>
</evidence>
<dbReference type="GO" id="GO:0005737">
    <property type="term" value="C:cytoplasm"/>
    <property type="evidence" value="ECO:0007669"/>
    <property type="project" value="TreeGrafter"/>
</dbReference>
<keyword evidence="4" id="KW-0336">GPI-anchor</keyword>
<dbReference type="InterPro" id="IPR014782">
    <property type="entry name" value="Peptidase_M1_dom"/>
</dbReference>
<feature type="domain" description="Aminopeptidase N-like N-terminal" evidence="22">
    <location>
        <begin position="94"/>
        <end position="162"/>
    </location>
</feature>
<evidence type="ECO:0000256" key="3">
    <source>
        <dbReference type="ARBA" id="ARBA00010136"/>
    </source>
</evidence>
<feature type="compositionally biased region" description="Polar residues" evidence="18">
    <location>
        <begin position="1072"/>
        <end position="1093"/>
    </location>
</feature>
<feature type="site" description="Transition state stabilizer" evidence="17">
    <location>
        <position position="578"/>
    </location>
</feature>
<dbReference type="InterPro" id="IPR042097">
    <property type="entry name" value="Aminopeptidase_N-like_N_sf"/>
</dbReference>
<evidence type="ECO:0000313" key="24">
    <source>
        <dbReference type="RefSeq" id="XP_028036115.1"/>
    </source>
</evidence>
<dbReference type="Pfam" id="PF17900">
    <property type="entry name" value="Peptidase_M1_N"/>
    <property type="match status" value="2"/>
</dbReference>
<dbReference type="KEGG" id="bman:114247365"/>
<dbReference type="PRINTS" id="PR00756">
    <property type="entry name" value="ALADIPTASE"/>
</dbReference>
<comment type="subcellular location">
    <subcellularLocation>
        <location evidence="2">Cell membrane</location>
        <topology evidence="2">Lipid-anchor</topology>
        <topology evidence="2">GPI-anchor</topology>
    </subcellularLocation>
    <subcellularLocation>
        <location evidence="1">Membrane</location>
        <topology evidence="1">Single-pass membrane protein</topology>
    </subcellularLocation>
</comment>
<dbReference type="CDD" id="cd09601">
    <property type="entry name" value="M1_APN-Q_like"/>
    <property type="match status" value="1"/>
</dbReference>
<dbReference type="GeneID" id="114247365"/>
<comment type="cofactor">
    <cofactor evidence="16">
        <name>Zn(2+)</name>
        <dbReference type="ChEBI" id="CHEBI:29105"/>
    </cofactor>
    <text evidence="16">Binds 1 zinc ion per subunit.</text>
</comment>
<keyword evidence="14" id="KW-0449">Lipoprotein</keyword>
<evidence type="ECO:0000256" key="16">
    <source>
        <dbReference type="PIRSR" id="PIRSR634016-3"/>
    </source>
</evidence>
<dbReference type="OrthoDB" id="10031169at2759"/>
<dbReference type="InterPro" id="IPR045357">
    <property type="entry name" value="Aminopeptidase_N-like_N"/>
</dbReference>
<dbReference type="InterPro" id="IPR027268">
    <property type="entry name" value="Peptidase_M4/M1_CTD_sf"/>
</dbReference>
<feature type="binding site" evidence="16">
    <location>
        <position position="516"/>
    </location>
    <ligand>
        <name>Zn(2+)</name>
        <dbReference type="ChEBI" id="CHEBI:29105"/>
        <note>catalytic</note>
    </ligand>
</feature>
<dbReference type="GO" id="GO:0006508">
    <property type="term" value="P:proteolysis"/>
    <property type="evidence" value="ECO:0007669"/>
    <property type="project" value="UniProtKB-KW"/>
</dbReference>
<keyword evidence="13" id="KW-0325">Glycoprotein</keyword>
<feature type="binding site" evidence="16">
    <location>
        <position position="497"/>
    </location>
    <ligand>
        <name>Zn(2+)</name>
        <dbReference type="ChEBI" id="CHEBI:29105"/>
        <note>catalytic</note>
    </ligand>
</feature>
<feature type="domain" description="Aminopeptidase N-like N-terminal" evidence="22">
    <location>
        <begin position="261"/>
        <end position="382"/>
    </location>
</feature>
<feature type="transmembrane region" description="Helical" evidence="19">
    <location>
        <begin position="30"/>
        <end position="57"/>
    </location>
</feature>
<dbReference type="GO" id="GO:0098552">
    <property type="term" value="C:side of membrane"/>
    <property type="evidence" value="ECO:0007669"/>
    <property type="project" value="UniProtKB-KW"/>
</dbReference>
<dbReference type="RefSeq" id="XP_028036115.1">
    <property type="nucleotide sequence ID" value="XM_028180314.1"/>
</dbReference>
<sequence>MTLSSSRHQFLAFESQAPDDIQYKRRGGVFISHCICVAFFIFAILTAIIVGIIAHFVTFYTISNKSTEYWNEAEPFGVSDKPSPDLRLPTSVTPSFYRLKIKADLDKANFSGDVHITLKANRRVKEIILHSKALVINSSKLTEQIYERVETIHTKVKRDVQNESISDTTTPDNSTTNLPPTTESPSQIINETTAPIITAPIITTPIITTPMITTPITTTPIITTPMITTPITTTANPISVDTQITHSSVRSVQIIGTSVGTGDRLLLTLGSALTPGVDYTLQLSFSGNITNTLTGFYKSTYVDSNNENRYLGVTQFEPTSARSVFPCFDEPAFKAKFEISIAHPQNLTVLSNMKVATQEPITETPKWQWTHFERSVDMSTYLVAFVLSDFTSLETSYVSMDNVTKPIRIWARPELISKANYALRITPKLLNYYEDVFGVPYVLDKLDMIAIPEFSSGAMENWGLITFREMSLLYDEAEGIPRDKQNVAVSVAHELAHQWFGNLVTMRWWTDLWLNEGFASYIEYLGVDHIEPEWNMFESFSRDKMDLLRSDALKNTSPVSKKVVDASEISQKFDEISYTKGSNLIRMLNHTISEQLFHKGLVIYLNDWKFSNAEENDLWAAMSRAVSSERALDGESVVRLMNSWTRQAGYPVVTANRNYDTGAVEIEQRLFTSAKDPYQSMVDQLWHIPISYVNVDAPLDEWSTKPKTWLKDRISVFNVPYNSTQALYLNVDAIGYYRVNYDQRNWQLLAAALREGRLRSAIAAAQLVDDAFNLARAAQLDYAHALQLAACAAARPGRVLWDQLLNNMAALKYNLMTTAGYTYFQDFIRILLKNQLERLNYGLDKPKDDNEAFLIENLLMWECYAESPRCLRWARAQFDAWYAQNDHTAIPIPSHLRSLVLNMALRHGGRQEFDFLFEVFRNTSDPSLKALIINNLPSTREENLIVLLLEKSLSELPKQYAAAAWGVEPGAGSRVAQEYFYQHFERIHARFADMDSFIMPTVLNGAFGFITTDDELARLKAFAVKHRERLLPVSQTLQKLVDTAALRIHWIRKYSAGIARWLRDYTQGTLTTTEGGAVNASTTEAPANTTMDISTAPPSTPSAASNTTT</sequence>
<evidence type="ECO:0000256" key="18">
    <source>
        <dbReference type="SAM" id="MobiDB-lite"/>
    </source>
</evidence>
<dbReference type="SUPFAM" id="SSF63737">
    <property type="entry name" value="Leukotriene A4 hydrolase N-terminal domain"/>
    <property type="match status" value="1"/>
</dbReference>
<evidence type="ECO:0000256" key="13">
    <source>
        <dbReference type="ARBA" id="ARBA00023180"/>
    </source>
</evidence>
<dbReference type="GO" id="GO:0008270">
    <property type="term" value="F:zinc ion binding"/>
    <property type="evidence" value="ECO:0007669"/>
    <property type="project" value="InterPro"/>
</dbReference>
<keyword evidence="12 19" id="KW-0472">Membrane</keyword>
<dbReference type="PANTHER" id="PTHR11533">
    <property type="entry name" value="PROTEASE M1 ZINC METALLOPROTEASE"/>
    <property type="match status" value="1"/>
</dbReference>
<evidence type="ECO:0000256" key="12">
    <source>
        <dbReference type="ARBA" id="ARBA00023136"/>
    </source>
</evidence>
<dbReference type="FunFam" id="1.10.390.10:FF:000016">
    <property type="entry name" value="Glutamyl aminopeptidase"/>
    <property type="match status" value="1"/>
</dbReference>
<feature type="region of interest" description="Disordered" evidence="18">
    <location>
        <begin position="160"/>
        <end position="186"/>
    </location>
</feature>
<evidence type="ECO:0000259" key="20">
    <source>
        <dbReference type="Pfam" id="PF01433"/>
    </source>
</evidence>
<dbReference type="InterPro" id="IPR024571">
    <property type="entry name" value="ERAP1-like_C_dom"/>
</dbReference>
<dbReference type="GO" id="GO:0005615">
    <property type="term" value="C:extracellular space"/>
    <property type="evidence" value="ECO:0007669"/>
    <property type="project" value="TreeGrafter"/>
</dbReference>
<feature type="domain" description="ERAP1-like C-terminal" evidence="21">
    <location>
        <begin position="728"/>
        <end position="1043"/>
    </location>
</feature>
<comment type="similarity">
    <text evidence="3">Belongs to the peptidase M1 family.</text>
</comment>
<dbReference type="GO" id="GO:0005886">
    <property type="term" value="C:plasma membrane"/>
    <property type="evidence" value="ECO:0007669"/>
    <property type="project" value="UniProtKB-SubCell"/>
</dbReference>
<dbReference type="Gene3D" id="1.10.390.10">
    <property type="entry name" value="Neutral Protease Domain 2"/>
    <property type="match status" value="1"/>
</dbReference>
<dbReference type="Pfam" id="PF11838">
    <property type="entry name" value="ERAP1_C"/>
    <property type="match status" value="1"/>
</dbReference>
<gene>
    <name evidence="24" type="primary">LOC114247365</name>
</gene>
<evidence type="ECO:0000256" key="10">
    <source>
        <dbReference type="ARBA" id="ARBA00022989"/>
    </source>
</evidence>
<dbReference type="InterPro" id="IPR050344">
    <property type="entry name" value="Peptidase_M1_aminopeptidases"/>
</dbReference>
<organism evidence="23 24">
    <name type="scientific">Bombyx mandarina</name>
    <name type="common">Wild silk moth</name>
    <name type="synonym">Wild silkworm</name>
    <dbReference type="NCBI Taxonomy" id="7092"/>
    <lineage>
        <taxon>Eukaryota</taxon>
        <taxon>Metazoa</taxon>
        <taxon>Ecdysozoa</taxon>
        <taxon>Arthropoda</taxon>
        <taxon>Hexapoda</taxon>
        <taxon>Insecta</taxon>
        <taxon>Pterygota</taxon>
        <taxon>Neoptera</taxon>
        <taxon>Endopterygota</taxon>
        <taxon>Lepidoptera</taxon>
        <taxon>Glossata</taxon>
        <taxon>Ditrysia</taxon>
        <taxon>Bombycoidea</taxon>
        <taxon>Bombycidae</taxon>
        <taxon>Bombycinae</taxon>
        <taxon>Bombyx</taxon>
    </lineage>
</organism>
<evidence type="ECO:0000256" key="15">
    <source>
        <dbReference type="PIRSR" id="PIRSR634016-1"/>
    </source>
</evidence>
<feature type="active site" description="Proton acceptor" evidence="15">
    <location>
        <position position="494"/>
    </location>
</feature>
<evidence type="ECO:0000256" key="1">
    <source>
        <dbReference type="ARBA" id="ARBA00004167"/>
    </source>
</evidence>
<evidence type="ECO:0000256" key="2">
    <source>
        <dbReference type="ARBA" id="ARBA00004609"/>
    </source>
</evidence>
<evidence type="ECO:0000256" key="9">
    <source>
        <dbReference type="ARBA" id="ARBA00022833"/>
    </source>
</evidence>
<keyword evidence="8" id="KW-0378">Hydrolase</keyword>
<proteinExistence type="inferred from homology"/>
<keyword evidence="10 19" id="KW-1133">Transmembrane helix</keyword>
<dbReference type="Pfam" id="PF01433">
    <property type="entry name" value="Peptidase_M1"/>
    <property type="match status" value="1"/>
</dbReference>
<keyword evidence="23" id="KW-1185">Reference proteome</keyword>
<dbReference type="Gene3D" id="2.60.40.1910">
    <property type="match status" value="1"/>
</dbReference>
<evidence type="ECO:0000313" key="23">
    <source>
        <dbReference type="Proteomes" id="UP000504629"/>
    </source>
</evidence>
<accession>A0A6J2K2J3</accession>
<evidence type="ECO:0000256" key="14">
    <source>
        <dbReference type="ARBA" id="ARBA00023288"/>
    </source>
</evidence>
<feature type="compositionally biased region" description="Low complexity" evidence="18">
    <location>
        <begin position="1094"/>
        <end position="1109"/>
    </location>
</feature>
<evidence type="ECO:0000256" key="4">
    <source>
        <dbReference type="ARBA" id="ARBA00022622"/>
    </source>
</evidence>
<dbReference type="GO" id="GO:0043171">
    <property type="term" value="P:peptide catabolic process"/>
    <property type="evidence" value="ECO:0007669"/>
    <property type="project" value="TreeGrafter"/>
</dbReference>
<keyword evidence="9 16" id="KW-0862">Zinc</keyword>
<evidence type="ECO:0000256" key="7">
    <source>
        <dbReference type="ARBA" id="ARBA00022723"/>
    </source>
</evidence>
<dbReference type="InterPro" id="IPR001930">
    <property type="entry name" value="Peptidase_M1"/>
</dbReference>
<evidence type="ECO:0000256" key="19">
    <source>
        <dbReference type="SAM" id="Phobius"/>
    </source>
</evidence>
<feature type="compositionally biased region" description="Low complexity" evidence="18">
    <location>
        <begin position="166"/>
        <end position="181"/>
    </location>
</feature>
<dbReference type="PANTHER" id="PTHR11533:SF294">
    <property type="entry name" value="THYROTROPIN-RELEASING HORMONE-DEGRADING ECTOENZYME"/>
    <property type="match status" value="1"/>
</dbReference>
<evidence type="ECO:0000256" key="8">
    <source>
        <dbReference type="ARBA" id="ARBA00022801"/>
    </source>
</evidence>
<name>A0A6J2K2J3_BOMMA</name>
<feature type="domain" description="Peptidase M1 membrane alanine aminopeptidase" evidence="20">
    <location>
        <begin position="421"/>
        <end position="644"/>
    </location>
</feature>
<feature type="region of interest" description="Disordered" evidence="18">
    <location>
        <begin position="1072"/>
        <end position="1109"/>
    </location>
</feature>
<dbReference type="GO" id="GO:0042277">
    <property type="term" value="F:peptide binding"/>
    <property type="evidence" value="ECO:0007669"/>
    <property type="project" value="TreeGrafter"/>
</dbReference>
<dbReference type="AlphaFoldDB" id="A0A6J2K2J3"/>
<evidence type="ECO:0000256" key="17">
    <source>
        <dbReference type="PIRSR" id="PIRSR634016-4"/>
    </source>
</evidence>
<keyword evidence="5" id="KW-0645">Protease</keyword>
<protein>
    <submittedName>
        <fullName evidence="24">Puromycin-sensitive aminopeptidase-like isoform X1</fullName>
    </submittedName>
</protein>
<evidence type="ECO:0000256" key="11">
    <source>
        <dbReference type="ARBA" id="ARBA00023049"/>
    </source>
</evidence>
<keyword evidence="11" id="KW-0482">Metalloprotease</keyword>
<dbReference type="Proteomes" id="UP000504629">
    <property type="component" value="Unplaced"/>
</dbReference>
<feature type="binding site" evidence="16">
    <location>
        <position position="493"/>
    </location>
    <ligand>
        <name>Zn(2+)</name>
        <dbReference type="ChEBI" id="CHEBI:29105"/>
        <note>catalytic</note>
    </ligand>
</feature>
<dbReference type="GO" id="GO:0070006">
    <property type="term" value="F:metalloaminopeptidase activity"/>
    <property type="evidence" value="ECO:0007669"/>
    <property type="project" value="TreeGrafter"/>
</dbReference>